<evidence type="ECO:0000259" key="2">
    <source>
        <dbReference type="PROSITE" id="PS50126"/>
    </source>
</evidence>
<organism evidence="3 4">
    <name type="scientific">Nesidiocoris tenuis</name>
    <dbReference type="NCBI Taxonomy" id="355587"/>
    <lineage>
        <taxon>Eukaryota</taxon>
        <taxon>Metazoa</taxon>
        <taxon>Ecdysozoa</taxon>
        <taxon>Arthropoda</taxon>
        <taxon>Hexapoda</taxon>
        <taxon>Insecta</taxon>
        <taxon>Pterygota</taxon>
        <taxon>Neoptera</taxon>
        <taxon>Paraneoptera</taxon>
        <taxon>Hemiptera</taxon>
        <taxon>Heteroptera</taxon>
        <taxon>Panheteroptera</taxon>
        <taxon>Cimicomorpha</taxon>
        <taxon>Miridae</taxon>
        <taxon>Dicyphina</taxon>
        <taxon>Nesidiocoris</taxon>
    </lineage>
</organism>
<dbReference type="PROSITE" id="PS50126">
    <property type="entry name" value="S1"/>
    <property type="match status" value="1"/>
</dbReference>
<keyword evidence="4" id="KW-1185">Reference proteome</keyword>
<evidence type="ECO:0000313" key="4">
    <source>
        <dbReference type="Proteomes" id="UP000479000"/>
    </source>
</evidence>
<reference evidence="3 4" key="1">
    <citation type="submission" date="2020-02" db="EMBL/GenBank/DDBJ databases">
        <authorList>
            <person name="Ferguson B K."/>
        </authorList>
    </citation>
    <scope>NUCLEOTIDE SEQUENCE [LARGE SCALE GENOMIC DNA]</scope>
</reference>
<dbReference type="PANTHER" id="PTHR23270">
    <property type="entry name" value="PROGRAMMED CELL DEATH PROTEIN 11 PRE-RRNA PROCESSING PROTEIN RRP5"/>
    <property type="match status" value="1"/>
</dbReference>
<gene>
    <name evidence="3" type="ORF">NTEN_LOCUS23028</name>
</gene>
<feature type="domain" description="S1 motif" evidence="2">
    <location>
        <begin position="462"/>
        <end position="530"/>
    </location>
</feature>
<dbReference type="Pfam" id="PF00575">
    <property type="entry name" value="S1"/>
    <property type="match status" value="1"/>
</dbReference>
<feature type="compositionally biased region" description="Polar residues" evidence="1">
    <location>
        <begin position="258"/>
        <end position="267"/>
    </location>
</feature>
<dbReference type="GO" id="GO:0006364">
    <property type="term" value="P:rRNA processing"/>
    <property type="evidence" value="ECO:0007669"/>
    <property type="project" value="InterPro"/>
</dbReference>
<dbReference type="Gene3D" id="2.40.50.140">
    <property type="entry name" value="Nucleic acid-binding proteins"/>
    <property type="match status" value="1"/>
</dbReference>
<dbReference type="EMBL" id="CADCXU010033931">
    <property type="protein sequence ID" value="CAB0019316.1"/>
    <property type="molecule type" value="Genomic_DNA"/>
</dbReference>
<sequence length="650" mass="71947">MQSAIVINSHRYVSRLEMSGSRSHTPDLERGLGGVAAPSPTMHQRIKAIGVPTPIALSSPLRRYFTRDGTLEIIEELDDDSAMVLRSSARAARERQPISKILYFHSIAFGLISSHCNRVSAHTQLTNKREAKITAQVEFLACRRSNPGTPTQPRRPDFIGVAGNGNGVGAGGGTYYEFRGGGGGEGSPQRRFLSEGELLRGGEPPHYSRTNNTVDNIRELAGSPQRGVYTWKNDTSPNAAYASGPPGRTPPYDHHFRSNPTSPTQRGNVGYYQGVQTPRNVVAVYPPPPQQSPQVKRKNPQGGPVTPLTPSDNRRRPMSFVRALEMSDSMEMQATSQDGRRGGTTPTPDRASVYDMNYEISSKYAQIVLNFFVSKHGSIVCYLRTAGFSSFYISQSWVNFYNRVYQLADIKMRAYLMFSSSNHISVVVIGYHHIDKLYTCSTQDEILTGKFLMVKQLKEMVGKLVTVEVKTKNEKGAVVAIDNRTAFVPVTQVTDVKCLKPLDKLKINSKHQGRVLRFDPEKNSILVTLRPTLVNNKPLTDFKHAKRGDSYYGSVASIGEDKITVAFFNALKAEILQENLIEDCRKYSVGTLLKCHVIKEKTGYTPPRFSLVRSVDQMVLSIGSTYKLIVKAKDATGIECLLGEGSTVQN</sequence>
<dbReference type="OrthoDB" id="4096362at2759"/>
<protein>
    <recommendedName>
        <fullName evidence="2">S1 motif domain-containing protein</fullName>
    </recommendedName>
</protein>
<evidence type="ECO:0000256" key="1">
    <source>
        <dbReference type="SAM" id="MobiDB-lite"/>
    </source>
</evidence>
<accession>A0A6H5HQI5</accession>
<proteinExistence type="predicted"/>
<dbReference type="GO" id="GO:0003723">
    <property type="term" value="F:RNA binding"/>
    <property type="evidence" value="ECO:0007669"/>
    <property type="project" value="TreeGrafter"/>
</dbReference>
<dbReference type="AlphaFoldDB" id="A0A6H5HQI5"/>
<feature type="non-terminal residue" evidence="3">
    <location>
        <position position="650"/>
    </location>
</feature>
<evidence type="ECO:0000313" key="3">
    <source>
        <dbReference type="EMBL" id="CAB0019316.1"/>
    </source>
</evidence>
<dbReference type="Proteomes" id="UP000479000">
    <property type="component" value="Unassembled WGS sequence"/>
</dbReference>
<dbReference type="InterPro" id="IPR045209">
    <property type="entry name" value="Rrp5"/>
</dbReference>
<feature type="region of interest" description="Disordered" evidence="1">
    <location>
        <begin position="329"/>
        <end position="350"/>
    </location>
</feature>
<feature type="region of interest" description="Disordered" evidence="1">
    <location>
        <begin position="227"/>
        <end position="317"/>
    </location>
</feature>
<dbReference type="InterPro" id="IPR003029">
    <property type="entry name" value="S1_domain"/>
</dbReference>
<dbReference type="PANTHER" id="PTHR23270:SF10">
    <property type="entry name" value="PROTEIN RRP5 HOMOLOG"/>
    <property type="match status" value="1"/>
</dbReference>
<dbReference type="GO" id="GO:0032040">
    <property type="term" value="C:small-subunit processome"/>
    <property type="evidence" value="ECO:0007669"/>
    <property type="project" value="TreeGrafter"/>
</dbReference>
<dbReference type="SUPFAM" id="SSF50249">
    <property type="entry name" value="Nucleic acid-binding proteins"/>
    <property type="match status" value="1"/>
</dbReference>
<dbReference type="SMART" id="SM00316">
    <property type="entry name" value="S1"/>
    <property type="match status" value="1"/>
</dbReference>
<dbReference type="InterPro" id="IPR012340">
    <property type="entry name" value="NA-bd_OB-fold"/>
</dbReference>
<name>A0A6H5HQI5_9HEMI</name>